<dbReference type="EMBL" id="JAZGUE010000002">
    <property type="protein sequence ID" value="KAL2269939.1"/>
    <property type="molecule type" value="Genomic_DNA"/>
</dbReference>
<accession>A0ABR4DK51</accession>
<name>A0ABR4DK51_9PEZI</name>
<dbReference type="GeneID" id="98123003"/>
<feature type="region of interest" description="Disordered" evidence="1">
    <location>
        <begin position="200"/>
        <end position="296"/>
    </location>
</feature>
<protein>
    <submittedName>
        <fullName evidence="2">Uncharacterized protein</fullName>
    </submittedName>
</protein>
<evidence type="ECO:0000256" key="1">
    <source>
        <dbReference type="SAM" id="MobiDB-lite"/>
    </source>
</evidence>
<evidence type="ECO:0000313" key="3">
    <source>
        <dbReference type="Proteomes" id="UP001600064"/>
    </source>
</evidence>
<organism evidence="2 3">
    <name type="scientific">Remersonia thermophila</name>
    <dbReference type="NCBI Taxonomy" id="72144"/>
    <lineage>
        <taxon>Eukaryota</taxon>
        <taxon>Fungi</taxon>
        <taxon>Dikarya</taxon>
        <taxon>Ascomycota</taxon>
        <taxon>Pezizomycotina</taxon>
        <taxon>Sordariomycetes</taxon>
        <taxon>Sordariomycetidae</taxon>
        <taxon>Sordariales</taxon>
        <taxon>Sordariales incertae sedis</taxon>
        <taxon>Remersonia</taxon>
    </lineage>
</organism>
<dbReference type="RefSeq" id="XP_070868663.1">
    <property type="nucleotide sequence ID" value="XM_071008359.1"/>
</dbReference>
<reference evidence="2 3" key="1">
    <citation type="journal article" date="2024" name="Commun. Biol.">
        <title>Comparative genomic analysis of thermophilic fungi reveals convergent evolutionary adaptations and gene losses.</title>
        <authorList>
            <person name="Steindorff A.S."/>
            <person name="Aguilar-Pontes M.V."/>
            <person name="Robinson A.J."/>
            <person name="Andreopoulos B."/>
            <person name="LaButti K."/>
            <person name="Kuo A."/>
            <person name="Mondo S."/>
            <person name="Riley R."/>
            <person name="Otillar R."/>
            <person name="Haridas S."/>
            <person name="Lipzen A."/>
            <person name="Grimwood J."/>
            <person name="Schmutz J."/>
            <person name="Clum A."/>
            <person name="Reid I.D."/>
            <person name="Moisan M.C."/>
            <person name="Butler G."/>
            <person name="Nguyen T.T.M."/>
            <person name="Dewar K."/>
            <person name="Conant G."/>
            <person name="Drula E."/>
            <person name="Henrissat B."/>
            <person name="Hansel C."/>
            <person name="Singer S."/>
            <person name="Hutchinson M.I."/>
            <person name="de Vries R.P."/>
            <person name="Natvig D.O."/>
            <person name="Powell A.J."/>
            <person name="Tsang A."/>
            <person name="Grigoriev I.V."/>
        </authorList>
    </citation>
    <scope>NUCLEOTIDE SEQUENCE [LARGE SCALE GENOMIC DNA]</scope>
    <source>
        <strain evidence="2 3">ATCC 22073</strain>
    </source>
</reference>
<proteinExistence type="predicted"/>
<feature type="region of interest" description="Disordered" evidence="1">
    <location>
        <begin position="108"/>
        <end position="145"/>
    </location>
</feature>
<evidence type="ECO:0000313" key="2">
    <source>
        <dbReference type="EMBL" id="KAL2269939.1"/>
    </source>
</evidence>
<feature type="compositionally biased region" description="Low complexity" evidence="1">
    <location>
        <begin position="420"/>
        <end position="440"/>
    </location>
</feature>
<feature type="compositionally biased region" description="Low complexity" evidence="1">
    <location>
        <begin position="208"/>
        <end position="218"/>
    </location>
</feature>
<comment type="caution">
    <text evidence="2">The sequence shown here is derived from an EMBL/GenBank/DDBJ whole genome shotgun (WGS) entry which is preliminary data.</text>
</comment>
<feature type="compositionally biased region" description="Basic residues" evidence="1">
    <location>
        <begin position="457"/>
        <end position="474"/>
    </location>
</feature>
<dbReference type="Proteomes" id="UP001600064">
    <property type="component" value="Unassembled WGS sequence"/>
</dbReference>
<keyword evidence="3" id="KW-1185">Reference proteome</keyword>
<gene>
    <name evidence="2" type="ORF">VTJ83DRAFT_2123</name>
</gene>
<feature type="compositionally biased region" description="Basic and acidic residues" evidence="1">
    <location>
        <begin position="133"/>
        <end position="145"/>
    </location>
</feature>
<sequence>MKFPEQYNCRKCGTRTTTMVFAVDQLALLAFLDGRVPGDKFKKVTIYLDLSRLGFCSTIRCSLGQLSVTGTRPCLFPDCSTAMLCFCFCSLRANPPCDDSLSEIEKTASQQQGKFSRPYQEEKPMVTTNSRRGVPETKTLDGSHHVCDGLRSSPPMLPTHSWKPYTGPLFDTPEPPSPSLSVSEEKMETATTAILARATVITISPRQNNNNSTSHYSNSPPPRPSNPTPYSHNSYHHHHHLHHHLHHHHHHHHNNNNTMPTADQHPIMATLPPQPRISRQPTHRLLSPPSPQPPQRYRYDSLEASYLLDHLRTYLYLPTSVSSTSAESYASQTPAQMLARLLITWPSVRRNLPRQNRMLARRLGRIDWAGAERGLPKGSEEREAVELWLDSGLELFGRWWGPWEPLETREQLGKRRLTRRPSPLRSSMSSLEGVPSSSAPSTPPNPPSSASCIPRKWSTKAHRERNKFRHLWKQ</sequence>
<feature type="region of interest" description="Disordered" evidence="1">
    <location>
        <begin position="414"/>
        <end position="474"/>
    </location>
</feature>
<feature type="compositionally biased region" description="Basic residues" evidence="1">
    <location>
        <begin position="234"/>
        <end position="254"/>
    </location>
</feature>